<dbReference type="Proteomes" id="UP000012960">
    <property type="component" value="Unplaced"/>
</dbReference>
<dbReference type="OMA" id="HEATTFN"/>
<dbReference type="EnsemblPlants" id="Ma03_t14220.1">
    <property type="protein sequence ID" value="Ma03_p14220.1"/>
    <property type="gene ID" value="Ma03_g14220"/>
</dbReference>
<organism evidence="1 2">
    <name type="scientific">Musa acuminata subsp. malaccensis</name>
    <name type="common">Wild banana</name>
    <name type="synonym">Musa malaccensis</name>
    <dbReference type="NCBI Taxonomy" id="214687"/>
    <lineage>
        <taxon>Eukaryota</taxon>
        <taxon>Viridiplantae</taxon>
        <taxon>Streptophyta</taxon>
        <taxon>Embryophyta</taxon>
        <taxon>Tracheophyta</taxon>
        <taxon>Spermatophyta</taxon>
        <taxon>Magnoliopsida</taxon>
        <taxon>Liliopsida</taxon>
        <taxon>Zingiberales</taxon>
        <taxon>Musaceae</taxon>
        <taxon>Musa</taxon>
    </lineage>
</organism>
<dbReference type="Gramene" id="Ma03_t14220.1">
    <property type="protein sequence ID" value="Ma03_p14220.1"/>
    <property type="gene ID" value="Ma03_g14220"/>
</dbReference>
<dbReference type="Gene3D" id="2.40.70.10">
    <property type="entry name" value="Acid Proteases"/>
    <property type="match status" value="1"/>
</dbReference>
<dbReference type="PANTHER" id="PTHR33240:SF8">
    <property type="entry name" value="OS03G0439900 PROTEIN"/>
    <property type="match status" value="1"/>
</dbReference>
<dbReference type="PANTHER" id="PTHR33240">
    <property type="entry name" value="OS08G0508500 PROTEIN"/>
    <property type="match status" value="1"/>
</dbReference>
<dbReference type="SUPFAM" id="SSF50630">
    <property type="entry name" value="Acid proteases"/>
    <property type="match status" value="1"/>
</dbReference>
<dbReference type="InterPro" id="IPR021109">
    <property type="entry name" value="Peptidase_aspartic_dom_sf"/>
</dbReference>
<evidence type="ECO:0000313" key="2">
    <source>
        <dbReference type="Proteomes" id="UP000012960"/>
    </source>
</evidence>
<dbReference type="CDD" id="cd00303">
    <property type="entry name" value="retropepsin_like"/>
    <property type="match status" value="1"/>
</dbReference>
<name>A0A804IBX6_MUSAM</name>
<dbReference type="OrthoDB" id="1937476at2759"/>
<sequence length="394" mass="44527">MLLLRPSPLPLNTSRTEILLQIKEKGLLRQPNPMKATHKDWSKYYRFHRDYDHDMEECRDLQNQIEDLIRRGHLGHYLKEPREVTPRPRGSVERQIDVISGGPVAGGNSSTAKKAYARSAIEKHPRPELEPEITFGAGEVERSHHDDALVISIRIANARVKRVMVDTESSADVLYLNAFKKLGLTKEDLNPIASALIGFTEDSISPLGTTIFPVTIGEEPRAKTIITTFMVVNLPSAYNVILGRSTLNKLKAVVSTYHRAIKFPTSVGIEEFRSDPGESRRCYLIAVTLSERSCPCQFSDPREGAMASMRLEPPEQLTEVPLKRNQPDLTMKIRMVLPEANQLQLIDFLRENVNVFTWSPREMPGINLGVTQHQLNIDLEARPVKQRPRKFAPG</sequence>
<keyword evidence="2" id="KW-1185">Reference proteome</keyword>
<dbReference type="AlphaFoldDB" id="A0A804IBX6"/>
<accession>A0A804IBX6</accession>
<dbReference type="InParanoid" id="A0A804IBX6"/>
<proteinExistence type="predicted"/>
<protein>
    <submittedName>
        <fullName evidence="1">Uncharacterized protein</fullName>
    </submittedName>
</protein>
<reference evidence="1" key="1">
    <citation type="submission" date="2021-05" db="UniProtKB">
        <authorList>
            <consortium name="EnsemblPlants"/>
        </authorList>
    </citation>
    <scope>IDENTIFICATION</scope>
    <source>
        <strain evidence="1">subsp. malaccensis</strain>
    </source>
</reference>
<evidence type="ECO:0000313" key="1">
    <source>
        <dbReference type="EnsemblPlants" id="Ma03_p14220.1"/>
    </source>
</evidence>